<dbReference type="Pfam" id="PF02770">
    <property type="entry name" value="Acyl-CoA_dh_M"/>
    <property type="match status" value="1"/>
</dbReference>
<dbReference type="GO" id="GO:0005737">
    <property type="term" value="C:cytoplasm"/>
    <property type="evidence" value="ECO:0007669"/>
    <property type="project" value="TreeGrafter"/>
</dbReference>
<dbReference type="Gene3D" id="1.10.540.10">
    <property type="entry name" value="Acyl-CoA dehydrogenase/oxidase, N-terminal domain"/>
    <property type="match status" value="1"/>
</dbReference>
<dbReference type="InterPro" id="IPR036250">
    <property type="entry name" value="AcylCo_DH-like_C"/>
</dbReference>
<dbReference type="GO" id="GO:0003995">
    <property type="term" value="F:acyl-CoA dehydrogenase activity"/>
    <property type="evidence" value="ECO:0007669"/>
    <property type="project" value="TreeGrafter"/>
</dbReference>
<dbReference type="Pfam" id="PF00441">
    <property type="entry name" value="Acyl-CoA_dh_1"/>
    <property type="match status" value="1"/>
</dbReference>
<dbReference type="PANTHER" id="PTHR48083">
    <property type="entry name" value="MEDIUM-CHAIN SPECIFIC ACYL-COA DEHYDROGENASE, MITOCHONDRIAL-RELATED"/>
    <property type="match status" value="1"/>
</dbReference>
<feature type="domain" description="Acyl-CoA dehydrogenase/oxidase C-terminal" evidence="8">
    <location>
        <begin position="239"/>
        <end position="387"/>
    </location>
</feature>
<evidence type="ECO:0000256" key="4">
    <source>
        <dbReference type="ARBA" id="ARBA00022630"/>
    </source>
</evidence>
<dbReference type="Gene3D" id="2.40.110.10">
    <property type="entry name" value="Butyryl-CoA Dehydrogenase, subunit A, domain 2"/>
    <property type="match status" value="1"/>
</dbReference>
<dbReference type="InterPro" id="IPR050741">
    <property type="entry name" value="Acyl-CoA_dehydrogenase"/>
</dbReference>
<feature type="domain" description="Acyl-CoA dehydrogenase/oxidase N-terminal" evidence="10">
    <location>
        <begin position="10"/>
        <end position="126"/>
    </location>
</feature>
<evidence type="ECO:0000313" key="11">
    <source>
        <dbReference type="EMBL" id="SIS96418.1"/>
    </source>
</evidence>
<evidence type="ECO:0000313" key="12">
    <source>
        <dbReference type="Proteomes" id="UP000186141"/>
    </source>
</evidence>
<evidence type="ECO:0000256" key="1">
    <source>
        <dbReference type="ARBA" id="ARBA00001974"/>
    </source>
</evidence>
<dbReference type="EMBL" id="FTOT01000003">
    <property type="protein sequence ID" value="SIS96418.1"/>
    <property type="molecule type" value="Genomic_DNA"/>
</dbReference>
<sequence length="400" mass="45016">MDFTIPPRIEDFRARIARFVEDHVLPLESDRSAYDAHGNIALEPLDRLRAMAQAEGLWCLQLRPETGGQGLGRMGMAVCYEEMNRSIFGPAVFNSAAPDDGNMMVLEQAGTEDQKARWLQPIVQGKVRSAFAMTEPHPGSGSDPSMMLTRAERRGDRYVIHGRKWFITGAEEAAHFILLARTSDDPRTGLTAFLHHRDAPGWRIDRRIDIMGPEEHGGHCEITYDGLEVPVEDVLIGEGQGLRMTQMRLGPARLTHCMRWLGLAKRSVEIAQDYAARREGFGVRLADRESVQVKLGDLSMQIEIGRLLVMKAAWELDRGGFARREVSMAKVHVANVLHKAVDTAIQINGARGYSCDTVLEWIYRYARQARLVDGADEVHQMVLNREMTKAGRDFWRWGVA</sequence>
<proteinExistence type="inferred from homology"/>
<keyword evidence="12" id="KW-1185">Reference proteome</keyword>
<dbReference type="InterPro" id="IPR013786">
    <property type="entry name" value="AcylCoA_DH/ox_N"/>
</dbReference>
<dbReference type="SUPFAM" id="SSF47203">
    <property type="entry name" value="Acyl-CoA dehydrogenase C-terminal domain-like"/>
    <property type="match status" value="1"/>
</dbReference>
<gene>
    <name evidence="11" type="ORF">SAMN05421774_103315</name>
</gene>
<dbReference type="InterPro" id="IPR009100">
    <property type="entry name" value="AcylCoA_DH/oxidase_NM_dom_sf"/>
</dbReference>
<reference evidence="11 12" key="1">
    <citation type="submission" date="2017-01" db="EMBL/GenBank/DDBJ databases">
        <authorList>
            <person name="Mah S.A."/>
            <person name="Swanson W.J."/>
            <person name="Moy G.W."/>
            <person name="Vacquier V.D."/>
        </authorList>
    </citation>
    <scope>NUCLEOTIDE SEQUENCE [LARGE SCALE GENOMIC DNA]</scope>
    <source>
        <strain evidence="11 12">DSM 26375</strain>
    </source>
</reference>
<dbReference type="Proteomes" id="UP000186141">
    <property type="component" value="Unassembled WGS sequence"/>
</dbReference>
<dbReference type="InterPro" id="IPR046373">
    <property type="entry name" value="Acyl-CoA_Oxase/DH_mid-dom_sf"/>
</dbReference>
<name>A0A1N7NDR5_9RHOB</name>
<comment type="cofactor">
    <cofactor evidence="1 7">
        <name>FAD</name>
        <dbReference type="ChEBI" id="CHEBI:57692"/>
    </cofactor>
</comment>
<protein>
    <submittedName>
        <fullName evidence="11">Acyl-CoA dehydrogenase</fullName>
    </submittedName>
</protein>
<evidence type="ECO:0000259" key="8">
    <source>
        <dbReference type="Pfam" id="PF00441"/>
    </source>
</evidence>
<dbReference type="RefSeq" id="WP_076530855.1">
    <property type="nucleotide sequence ID" value="NZ_BMEH01000003.1"/>
</dbReference>
<keyword evidence="4 7" id="KW-0285">Flavoprotein</keyword>
<comment type="similarity">
    <text evidence="2 7">Belongs to the acyl-CoA dehydrogenase family.</text>
</comment>
<evidence type="ECO:0000259" key="10">
    <source>
        <dbReference type="Pfam" id="PF02771"/>
    </source>
</evidence>
<accession>A0A1N7NDR5</accession>
<organism evidence="11 12">
    <name type="scientific">Gemmobacter megaterium</name>
    <dbReference type="NCBI Taxonomy" id="1086013"/>
    <lineage>
        <taxon>Bacteria</taxon>
        <taxon>Pseudomonadati</taxon>
        <taxon>Pseudomonadota</taxon>
        <taxon>Alphaproteobacteria</taxon>
        <taxon>Rhodobacterales</taxon>
        <taxon>Paracoccaceae</taxon>
        <taxon>Gemmobacter</taxon>
    </lineage>
</organism>
<keyword evidence="6 7" id="KW-0560">Oxidoreductase</keyword>
<dbReference type="AlphaFoldDB" id="A0A1N7NDR5"/>
<evidence type="ECO:0000256" key="2">
    <source>
        <dbReference type="ARBA" id="ARBA00009347"/>
    </source>
</evidence>
<dbReference type="GO" id="GO:0050660">
    <property type="term" value="F:flavin adenine dinucleotide binding"/>
    <property type="evidence" value="ECO:0007669"/>
    <property type="project" value="InterPro"/>
</dbReference>
<dbReference type="InterPro" id="IPR037069">
    <property type="entry name" value="AcylCoA_DH/ox_N_sf"/>
</dbReference>
<dbReference type="GO" id="GO:0033539">
    <property type="term" value="P:fatty acid beta-oxidation using acyl-CoA dehydrogenase"/>
    <property type="evidence" value="ECO:0007669"/>
    <property type="project" value="TreeGrafter"/>
</dbReference>
<feature type="domain" description="Acyl-CoA oxidase/dehydrogenase middle" evidence="9">
    <location>
        <begin position="130"/>
        <end position="225"/>
    </location>
</feature>
<dbReference type="OrthoDB" id="9775090at2"/>
<dbReference type="Gene3D" id="1.20.140.10">
    <property type="entry name" value="Butyryl-CoA Dehydrogenase, subunit A, domain 3"/>
    <property type="match status" value="1"/>
</dbReference>
<comment type="subunit">
    <text evidence="3">Homodimer.</text>
</comment>
<dbReference type="STRING" id="1086013.SAMN05421774_103315"/>
<evidence type="ECO:0000256" key="5">
    <source>
        <dbReference type="ARBA" id="ARBA00022827"/>
    </source>
</evidence>
<evidence type="ECO:0000256" key="3">
    <source>
        <dbReference type="ARBA" id="ARBA00011738"/>
    </source>
</evidence>
<evidence type="ECO:0000256" key="6">
    <source>
        <dbReference type="ARBA" id="ARBA00023002"/>
    </source>
</evidence>
<dbReference type="InterPro" id="IPR006091">
    <property type="entry name" value="Acyl-CoA_Oxase/DH_mid-dom"/>
</dbReference>
<dbReference type="InterPro" id="IPR009075">
    <property type="entry name" value="AcylCo_DH/oxidase_C"/>
</dbReference>
<evidence type="ECO:0000259" key="9">
    <source>
        <dbReference type="Pfam" id="PF02770"/>
    </source>
</evidence>
<dbReference type="Pfam" id="PF02771">
    <property type="entry name" value="Acyl-CoA_dh_N"/>
    <property type="match status" value="1"/>
</dbReference>
<evidence type="ECO:0000256" key="7">
    <source>
        <dbReference type="RuleBase" id="RU362125"/>
    </source>
</evidence>
<keyword evidence="5 7" id="KW-0274">FAD</keyword>
<dbReference type="SUPFAM" id="SSF56645">
    <property type="entry name" value="Acyl-CoA dehydrogenase NM domain-like"/>
    <property type="match status" value="1"/>
</dbReference>
<dbReference type="PANTHER" id="PTHR48083:SF13">
    <property type="entry name" value="ACYL-COA DEHYDROGENASE FAMILY MEMBER 11"/>
    <property type="match status" value="1"/>
</dbReference>